<feature type="domain" description="DAGKc" evidence="5">
    <location>
        <begin position="141"/>
        <end position="270"/>
    </location>
</feature>
<dbReference type="InterPro" id="IPR050187">
    <property type="entry name" value="Lipid_Phosphate_FormReg"/>
</dbReference>
<evidence type="ECO:0000259" key="5">
    <source>
        <dbReference type="PROSITE" id="PS50146"/>
    </source>
</evidence>
<feature type="transmembrane region" description="Helical" evidence="4">
    <location>
        <begin position="106"/>
        <end position="126"/>
    </location>
</feature>
<keyword evidence="4" id="KW-1133">Transmembrane helix</keyword>
<dbReference type="Pfam" id="PF00781">
    <property type="entry name" value="DAGK_cat"/>
    <property type="match status" value="1"/>
</dbReference>
<dbReference type="GO" id="GO:0016301">
    <property type="term" value="F:kinase activity"/>
    <property type="evidence" value="ECO:0007669"/>
    <property type="project" value="UniProtKB-KW"/>
</dbReference>
<name>A0A1J4P453_9ACTN</name>
<dbReference type="InterPro" id="IPR001206">
    <property type="entry name" value="Diacylglycerol_kinase_cat_dom"/>
</dbReference>
<dbReference type="PANTHER" id="PTHR12358">
    <property type="entry name" value="SPHINGOSINE KINASE"/>
    <property type="match status" value="1"/>
</dbReference>
<evidence type="ECO:0000313" key="6">
    <source>
        <dbReference type="EMBL" id="OIJ68994.1"/>
    </source>
</evidence>
<evidence type="ECO:0000313" key="7">
    <source>
        <dbReference type="Proteomes" id="UP000034196"/>
    </source>
</evidence>
<feature type="transmembrane region" description="Helical" evidence="4">
    <location>
        <begin position="53"/>
        <end position="75"/>
    </location>
</feature>
<dbReference type="Proteomes" id="UP000034196">
    <property type="component" value="Unassembled WGS sequence"/>
</dbReference>
<dbReference type="EMBL" id="LAVA02000011">
    <property type="protein sequence ID" value="OIJ68994.1"/>
    <property type="molecule type" value="Genomic_DNA"/>
</dbReference>
<dbReference type="AlphaFoldDB" id="A0A1J4P453"/>
<keyword evidence="4" id="KW-0812">Transmembrane</keyword>
<gene>
    <name evidence="6" type="ORF">WN71_005430</name>
</gene>
<dbReference type="SUPFAM" id="SSF111331">
    <property type="entry name" value="NAD kinase/diacylglycerol kinase-like"/>
    <property type="match status" value="1"/>
</dbReference>
<protein>
    <submittedName>
        <fullName evidence="6">Diacylglycerol kinase</fullName>
    </submittedName>
</protein>
<dbReference type="OrthoDB" id="3208200at2"/>
<proteinExistence type="inferred from homology"/>
<evidence type="ECO:0000256" key="1">
    <source>
        <dbReference type="ARBA" id="ARBA00001946"/>
    </source>
</evidence>
<keyword evidence="7" id="KW-1185">Reference proteome</keyword>
<dbReference type="Gene3D" id="3.40.50.10330">
    <property type="entry name" value="Probable inorganic polyphosphate/atp-NAD kinase, domain 1"/>
    <property type="match status" value="1"/>
</dbReference>
<keyword evidence="6" id="KW-0808">Transferase</keyword>
<dbReference type="InterPro" id="IPR017438">
    <property type="entry name" value="ATP-NAD_kinase_N"/>
</dbReference>
<comment type="caution">
    <text evidence="6">The sequence shown here is derived from an EMBL/GenBank/DDBJ whole genome shotgun (WGS) entry which is preliminary data.</text>
</comment>
<keyword evidence="4" id="KW-0472">Membrane</keyword>
<feature type="transmembrane region" description="Helical" evidence="4">
    <location>
        <begin position="28"/>
        <end position="47"/>
    </location>
</feature>
<dbReference type="PANTHER" id="PTHR12358:SF54">
    <property type="entry name" value="SPHINGOSINE KINASE RELATED PROTEIN"/>
    <property type="match status" value="1"/>
</dbReference>
<accession>A0A1J4P453</accession>
<dbReference type="InterPro" id="IPR016064">
    <property type="entry name" value="NAD/diacylglycerol_kinase_sf"/>
</dbReference>
<sequence>MPGETGGTRGGAGPGGVREGRRRTAGPWLSRLALLIAAAAVVVLLLAAGIHSIGLLAVGLAGLAVSAAALWWTLAHRGLTRVLAATLGVLVPLAVLLFYAAVGLLWAALLVVVLWALASLTGRAALAADSRAEGRPERRVAPAKAPYFIMNPRSGGGKVGRFDLVERARALGAEVAVLDPAHPQDVAELARRAVAAGADLLGVAGGDGTQALVAQVAAEHDLPFVVVSAGTRNHLARDLGLDRDDPSRCLDALTDGVELRMDLGLIADRVFVNNASFGVYAEVVQSDDYRDDGLRTVLQALPELLTHRTGSRLSVHAGGVGVDAPQAVLISNNPYQLEGAVGVPGRPRLDTGALGVLVVSVDNAAQAAGMLRGRRGRGLAALTATEVVVDADAPEVPVGVDGEALVFPTPVTCRIHPAALRVRVPRHRPGGPRVKPRLDWRALLRLAFGRDGGARRWSAAGGPPCV</sequence>
<keyword evidence="6" id="KW-0418">Kinase</keyword>
<feature type="region of interest" description="Disordered" evidence="3">
    <location>
        <begin position="1"/>
        <end position="21"/>
    </location>
</feature>
<evidence type="ECO:0000256" key="3">
    <source>
        <dbReference type="SAM" id="MobiDB-lite"/>
    </source>
</evidence>
<dbReference type="Gene3D" id="2.60.200.40">
    <property type="match status" value="1"/>
</dbReference>
<dbReference type="RefSeq" id="WP_046590481.1">
    <property type="nucleotide sequence ID" value="NZ_LAVA02000011.1"/>
</dbReference>
<dbReference type="STRING" id="1428628.WN71_005430"/>
<comment type="similarity">
    <text evidence="2">Belongs to the diacylglycerol/lipid kinase family.</text>
</comment>
<feature type="compositionally biased region" description="Gly residues" evidence="3">
    <location>
        <begin position="1"/>
        <end position="17"/>
    </location>
</feature>
<evidence type="ECO:0000256" key="2">
    <source>
        <dbReference type="ARBA" id="ARBA00005983"/>
    </source>
</evidence>
<dbReference type="PROSITE" id="PS50146">
    <property type="entry name" value="DAGK"/>
    <property type="match status" value="1"/>
</dbReference>
<reference evidence="6" key="1">
    <citation type="submission" date="2016-10" db="EMBL/GenBank/DDBJ databases">
        <title>Genome sequence of Streptomyces mangrovisoli MUSC 149.</title>
        <authorList>
            <person name="Lee L.-H."/>
            <person name="Ser H.-L."/>
        </authorList>
    </citation>
    <scope>NUCLEOTIDE SEQUENCE [LARGE SCALE GENOMIC DNA]</scope>
    <source>
        <strain evidence="6">MUSC 149</strain>
    </source>
</reference>
<comment type="cofactor">
    <cofactor evidence="1">
        <name>Mg(2+)</name>
        <dbReference type="ChEBI" id="CHEBI:18420"/>
    </cofactor>
</comment>
<evidence type="ECO:0000256" key="4">
    <source>
        <dbReference type="SAM" id="Phobius"/>
    </source>
</evidence>
<organism evidence="6 7">
    <name type="scientific">Streptomyces mangrovisoli</name>
    <dbReference type="NCBI Taxonomy" id="1428628"/>
    <lineage>
        <taxon>Bacteria</taxon>
        <taxon>Bacillati</taxon>
        <taxon>Actinomycetota</taxon>
        <taxon>Actinomycetes</taxon>
        <taxon>Kitasatosporales</taxon>
        <taxon>Streptomycetaceae</taxon>
        <taxon>Streptomyces</taxon>
    </lineage>
</organism>